<dbReference type="GO" id="GO:0003676">
    <property type="term" value="F:nucleic acid binding"/>
    <property type="evidence" value="ECO:0007669"/>
    <property type="project" value="InterPro"/>
</dbReference>
<feature type="coiled-coil region" evidence="2">
    <location>
        <begin position="103"/>
        <end position="130"/>
    </location>
</feature>
<dbReference type="OrthoDB" id="9781005at2"/>
<organism evidence="4 5">
    <name type="scientific">Psychrobacillus soli</name>
    <dbReference type="NCBI Taxonomy" id="1543965"/>
    <lineage>
        <taxon>Bacteria</taxon>
        <taxon>Bacillati</taxon>
        <taxon>Bacillota</taxon>
        <taxon>Bacilli</taxon>
        <taxon>Bacillales</taxon>
        <taxon>Bacillaceae</taxon>
        <taxon>Psychrobacillus</taxon>
    </lineage>
</organism>
<evidence type="ECO:0000313" key="4">
    <source>
        <dbReference type="EMBL" id="TQR03853.1"/>
    </source>
</evidence>
<dbReference type="NCBIfam" id="NF033516">
    <property type="entry name" value="transpos_IS3"/>
    <property type="match status" value="1"/>
</dbReference>
<dbReference type="Proteomes" id="UP000318937">
    <property type="component" value="Unassembled WGS sequence"/>
</dbReference>
<dbReference type="SUPFAM" id="SSF46689">
    <property type="entry name" value="Homeodomain-like"/>
    <property type="match status" value="1"/>
</dbReference>
<evidence type="ECO:0000256" key="1">
    <source>
        <dbReference type="ARBA" id="ARBA00002286"/>
    </source>
</evidence>
<protein>
    <submittedName>
        <fullName evidence="4">IS3 family transposase</fullName>
    </submittedName>
</protein>
<keyword evidence="2" id="KW-0175">Coiled coil</keyword>
<dbReference type="PANTHER" id="PTHR46889">
    <property type="entry name" value="TRANSPOSASE INSF FOR INSERTION SEQUENCE IS3B-RELATED"/>
    <property type="match status" value="1"/>
</dbReference>
<dbReference type="InterPro" id="IPR009057">
    <property type="entry name" value="Homeodomain-like_sf"/>
</dbReference>
<dbReference type="InterPro" id="IPR048020">
    <property type="entry name" value="Transpos_IS3"/>
</dbReference>
<dbReference type="PANTHER" id="PTHR46889:SF5">
    <property type="entry name" value="INTEGRASE PROTEIN"/>
    <property type="match status" value="1"/>
</dbReference>
<dbReference type="Pfam" id="PF13276">
    <property type="entry name" value="HTH_21"/>
    <property type="match status" value="1"/>
</dbReference>
<comment type="function">
    <text evidence="1">Involved in the transposition of the insertion sequence.</text>
</comment>
<comment type="caution">
    <text evidence="4">The sequence shown here is derived from an EMBL/GenBank/DDBJ whole genome shotgun (WGS) entry which is preliminary data.</text>
</comment>
<dbReference type="PROSITE" id="PS50994">
    <property type="entry name" value="INTEGRASE"/>
    <property type="match status" value="1"/>
</dbReference>
<sequence>MSKIIFNEHQQRLLEANLNVASVSDRAIQYTVEFKINAVKENQAGKGPKQIFEENGFDLEIIGLKKAQSALTRWRKTYQTTGEQGFLEERRGKASTGRPKMENLSADKKLEKAEARIKYLEAELTLFKKARRTGKAGEEETILAPHEKYQAINEVIRQYQLQNKTSYLCELTGVSRSGYYKWLQTTEKRAISEEQDYQDYLLVKCVYDAHRGKSGYRMLYMELAELLEVPINHKKILRIMRKYNFFAKVRRANPYRQLAKATQAHKTVPNVLNRQFDQDEPGKVLLTDITYLPHRSGQMAYLSCVKDVATREILAYELSNSLKMAIVERTLQKLEEALVGNVHPEAMIHSDQGFHYTHPDYQERVKEMGLAQSMSRRGNCLDNAPMESFFGHLKDEVDYKDAQNLEELKQMIGNYIDYYNSERKQWDLKKMAPEAYRNHLIAA</sequence>
<name>A0A544SF73_9BACI</name>
<dbReference type="RefSeq" id="WP_142609552.1">
    <property type="nucleotide sequence ID" value="NZ_VDGG01000092.1"/>
</dbReference>
<dbReference type="InterPro" id="IPR050900">
    <property type="entry name" value="Transposase_IS3/IS150/IS904"/>
</dbReference>
<proteinExistence type="predicted"/>
<dbReference type="InterPro" id="IPR025948">
    <property type="entry name" value="HTH-like_dom"/>
</dbReference>
<dbReference type="Pfam" id="PF13333">
    <property type="entry name" value="rve_2"/>
    <property type="match status" value="1"/>
</dbReference>
<evidence type="ECO:0000259" key="3">
    <source>
        <dbReference type="PROSITE" id="PS50994"/>
    </source>
</evidence>
<dbReference type="InterPro" id="IPR012337">
    <property type="entry name" value="RNaseH-like_sf"/>
</dbReference>
<dbReference type="SUPFAM" id="SSF53098">
    <property type="entry name" value="Ribonuclease H-like"/>
    <property type="match status" value="1"/>
</dbReference>
<dbReference type="Pfam" id="PF00665">
    <property type="entry name" value="rve"/>
    <property type="match status" value="1"/>
</dbReference>
<feature type="domain" description="Integrase catalytic" evidence="3">
    <location>
        <begin position="277"/>
        <end position="441"/>
    </location>
</feature>
<evidence type="ECO:0000256" key="2">
    <source>
        <dbReference type="SAM" id="Coils"/>
    </source>
</evidence>
<gene>
    <name evidence="4" type="ORF">FG383_20690</name>
</gene>
<accession>A0A544SF73</accession>
<keyword evidence="5" id="KW-1185">Reference proteome</keyword>
<dbReference type="InterPro" id="IPR001584">
    <property type="entry name" value="Integrase_cat-core"/>
</dbReference>
<dbReference type="Gene3D" id="3.30.420.10">
    <property type="entry name" value="Ribonuclease H-like superfamily/Ribonuclease H"/>
    <property type="match status" value="1"/>
</dbReference>
<dbReference type="GO" id="GO:0015074">
    <property type="term" value="P:DNA integration"/>
    <property type="evidence" value="ECO:0007669"/>
    <property type="project" value="InterPro"/>
</dbReference>
<dbReference type="EMBL" id="VDGG01000092">
    <property type="protein sequence ID" value="TQR03853.1"/>
    <property type="molecule type" value="Genomic_DNA"/>
</dbReference>
<dbReference type="InterPro" id="IPR036397">
    <property type="entry name" value="RNaseH_sf"/>
</dbReference>
<dbReference type="AlphaFoldDB" id="A0A544SF73"/>
<reference evidence="4 5" key="1">
    <citation type="submission" date="2019-05" db="EMBL/GenBank/DDBJ databases">
        <title>Psychrobacillus vulpis sp. nov., a new species isolated from feces of a red fox that inhabits in The Tablas de Daimiel Natural Park, Albacete, Spain.</title>
        <authorList>
            <person name="Rodriguez M."/>
            <person name="Reina J.C."/>
            <person name="Bejar V."/>
            <person name="Llamas I."/>
        </authorList>
    </citation>
    <scope>NUCLEOTIDE SEQUENCE [LARGE SCALE GENOMIC DNA]</scope>
    <source>
        <strain evidence="4 5">NHI-2</strain>
    </source>
</reference>
<evidence type="ECO:0000313" key="5">
    <source>
        <dbReference type="Proteomes" id="UP000318937"/>
    </source>
</evidence>